<dbReference type="PROSITE" id="PS51671">
    <property type="entry name" value="ACT"/>
    <property type="match status" value="1"/>
</dbReference>
<dbReference type="GO" id="GO:0005886">
    <property type="term" value="C:plasma membrane"/>
    <property type="evidence" value="ECO:0007669"/>
    <property type="project" value="TreeGrafter"/>
</dbReference>
<dbReference type="PROSITE" id="PS51880">
    <property type="entry name" value="TGS"/>
    <property type="match status" value="1"/>
</dbReference>
<keyword evidence="7" id="KW-1185">Reference proteome</keyword>
<dbReference type="KEGG" id="ttr:Tter_0998"/>
<dbReference type="Gene3D" id="3.10.20.30">
    <property type="match status" value="1"/>
</dbReference>
<dbReference type="InterPro" id="IPR033655">
    <property type="entry name" value="TGS_RelA/SpoT"/>
</dbReference>
<dbReference type="Gene3D" id="3.30.460.10">
    <property type="entry name" value="Beta Polymerase, domain 2"/>
    <property type="match status" value="1"/>
</dbReference>
<dbReference type="InterPro" id="IPR012676">
    <property type="entry name" value="TGS-like"/>
</dbReference>
<dbReference type="EC" id="2.7.6.5" evidence="6"/>
<evidence type="ECO:0000259" key="5">
    <source>
        <dbReference type="PROSITE" id="PS51880"/>
    </source>
</evidence>
<dbReference type="SMART" id="SM00954">
    <property type="entry name" value="RelA_SpoT"/>
    <property type="match status" value="1"/>
</dbReference>
<evidence type="ECO:0000256" key="2">
    <source>
        <dbReference type="RuleBase" id="RU003847"/>
    </source>
</evidence>
<dbReference type="Pfam" id="PF19296">
    <property type="entry name" value="RelA_AH_RIS"/>
    <property type="match status" value="1"/>
</dbReference>
<protein>
    <submittedName>
        <fullName evidence="6">(P)ppGpp synthetase I, SpoT/RelA</fullName>
        <ecNumber evidence="6">2.7.6.5</ecNumber>
    </submittedName>
</protein>
<dbReference type="SUPFAM" id="SSF81271">
    <property type="entry name" value="TGS-like"/>
    <property type="match status" value="1"/>
</dbReference>
<dbReference type="STRING" id="525904.Tter_0998"/>
<dbReference type="OrthoDB" id="9805041at2"/>
<comment type="function">
    <text evidence="2">In eubacteria ppGpp (guanosine 3'-diphosphate 5'-diphosphate) is a mediator of the stringent response that coordinates a variety of cellular activities in response to changes in nutritional abundance.</text>
</comment>
<evidence type="ECO:0000259" key="3">
    <source>
        <dbReference type="PROSITE" id="PS51671"/>
    </source>
</evidence>
<dbReference type="SUPFAM" id="SSF81301">
    <property type="entry name" value="Nucleotidyltransferase"/>
    <property type="match status" value="1"/>
</dbReference>
<dbReference type="InterPro" id="IPR007685">
    <property type="entry name" value="RelA_SpoT"/>
</dbReference>
<evidence type="ECO:0000313" key="6">
    <source>
        <dbReference type="EMBL" id="ACZ41914.1"/>
    </source>
</evidence>
<dbReference type="InterPro" id="IPR045865">
    <property type="entry name" value="ACT-like_dom_sf"/>
</dbReference>
<dbReference type="PROSITE" id="PS51831">
    <property type="entry name" value="HD"/>
    <property type="match status" value="1"/>
</dbReference>
<reference evidence="7" key="1">
    <citation type="journal article" date="2010" name="Stand. Genomic Sci.">
        <title>Complete genome sequence of 'Thermobaculum terrenum' type strain (YNP1).</title>
        <authorList>
            <person name="Kiss H."/>
            <person name="Cleland D."/>
            <person name="Lapidus A."/>
            <person name="Lucas S."/>
            <person name="Glavina Del Rio T."/>
            <person name="Nolan M."/>
            <person name="Tice H."/>
            <person name="Han C."/>
            <person name="Goodwin L."/>
            <person name="Pitluck S."/>
            <person name="Liolios K."/>
            <person name="Ivanova N."/>
            <person name="Mavromatis K."/>
            <person name="Ovchinnikova G."/>
            <person name="Pati A."/>
            <person name="Chen A."/>
            <person name="Palaniappan K."/>
            <person name="Land M."/>
            <person name="Hauser L."/>
            <person name="Chang Y."/>
            <person name="Jeffries C."/>
            <person name="Lu M."/>
            <person name="Brettin T."/>
            <person name="Detter J."/>
            <person name="Goker M."/>
            <person name="Tindall B."/>
            <person name="Beck B."/>
            <person name="McDermott T."/>
            <person name="Woyke T."/>
            <person name="Bristow J."/>
            <person name="Eisen J."/>
            <person name="Markowitz V."/>
            <person name="Hugenholtz P."/>
            <person name="Kyrpides N."/>
            <person name="Klenk H."/>
            <person name="Cheng J."/>
        </authorList>
    </citation>
    <scope>NUCLEOTIDE SEQUENCE [LARGE SCALE GENOMIC DNA]</scope>
    <source>
        <strain evidence="7">ATCC BAA-798 / YNP1</strain>
    </source>
</reference>
<evidence type="ECO:0000256" key="1">
    <source>
        <dbReference type="ARBA" id="ARBA00025704"/>
    </source>
</evidence>
<dbReference type="AlphaFoldDB" id="D1CG58"/>
<accession>D1CG58</accession>
<dbReference type="InterPro" id="IPR004811">
    <property type="entry name" value="RelA/Spo_fam"/>
</dbReference>
<dbReference type="CDD" id="cd04876">
    <property type="entry name" value="ACT_RelA-SpoT"/>
    <property type="match status" value="1"/>
</dbReference>
<dbReference type="FunFam" id="3.30.460.10:FF:000001">
    <property type="entry name" value="GTP pyrophosphokinase RelA"/>
    <property type="match status" value="1"/>
</dbReference>
<dbReference type="Gene3D" id="1.10.3210.10">
    <property type="entry name" value="Hypothetical protein af1432"/>
    <property type="match status" value="1"/>
</dbReference>
<dbReference type="FunFam" id="1.10.3210.10:FF:000001">
    <property type="entry name" value="GTP pyrophosphokinase RelA"/>
    <property type="match status" value="1"/>
</dbReference>
<dbReference type="InterPro" id="IPR045600">
    <property type="entry name" value="RelA/SpoT_AH_RIS"/>
</dbReference>
<feature type="domain" description="HD" evidence="4">
    <location>
        <begin position="44"/>
        <end position="150"/>
    </location>
</feature>
<dbReference type="SUPFAM" id="SSF55021">
    <property type="entry name" value="ACT-like"/>
    <property type="match status" value="1"/>
</dbReference>
<dbReference type="Pfam" id="PF13291">
    <property type="entry name" value="ACT_4"/>
    <property type="match status" value="1"/>
</dbReference>
<proteinExistence type="inferred from homology"/>
<dbReference type="InterPro" id="IPR012675">
    <property type="entry name" value="Beta-grasp_dom_sf"/>
</dbReference>
<dbReference type="RefSeq" id="WP_012874949.1">
    <property type="nucleotide sequence ID" value="NC_013525.1"/>
</dbReference>
<dbReference type="InterPro" id="IPR043519">
    <property type="entry name" value="NT_sf"/>
</dbReference>
<dbReference type="HOGENOM" id="CLU_012300_3_0_0"/>
<dbReference type="NCBIfam" id="TIGR00691">
    <property type="entry name" value="spoT_relA"/>
    <property type="match status" value="1"/>
</dbReference>
<dbReference type="InterPro" id="IPR004095">
    <property type="entry name" value="TGS"/>
</dbReference>
<dbReference type="EMBL" id="CP001825">
    <property type="protein sequence ID" value="ACZ41914.1"/>
    <property type="molecule type" value="Genomic_DNA"/>
</dbReference>
<dbReference type="PANTHER" id="PTHR21262:SF31">
    <property type="entry name" value="GTP PYROPHOSPHOKINASE"/>
    <property type="match status" value="1"/>
</dbReference>
<dbReference type="SMART" id="SM00471">
    <property type="entry name" value="HDc"/>
    <property type="match status" value="1"/>
</dbReference>
<dbReference type="InterPro" id="IPR006674">
    <property type="entry name" value="HD_domain"/>
</dbReference>
<dbReference type="Gene3D" id="3.30.70.260">
    <property type="match status" value="1"/>
</dbReference>
<feature type="domain" description="ACT" evidence="3">
    <location>
        <begin position="639"/>
        <end position="713"/>
    </location>
</feature>
<dbReference type="CDD" id="cd00077">
    <property type="entry name" value="HDc"/>
    <property type="match status" value="1"/>
</dbReference>
<evidence type="ECO:0000259" key="4">
    <source>
        <dbReference type="PROSITE" id="PS51831"/>
    </source>
</evidence>
<dbReference type="InterPro" id="IPR003607">
    <property type="entry name" value="HD/PDEase_dom"/>
</dbReference>
<dbReference type="GO" id="GO:0008728">
    <property type="term" value="F:GTP diphosphokinase activity"/>
    <property type="evidence" value="ECO:0007669"/>
    <property type="project" value="UniProtKB-EC"/>
</dbReference>
<dbReference type="SUPFAM" id="SSF109604">
    <property type="entry name" value="HD-domain/PDEase-like"/>
    <property type="match status" value="1"/>
</dbReference>
<keyword evidence="6" id="KW-0808">Transferase</keyword>
<comment type="pathway">
    <text evidence="1">Purine metabolism.</text>
</comment>
<dbReference type="Proteomes" id="UP000000323">
    <property type="component" value="Chromosome 1"/>
</dbReference>
<dbReference type="FunFam" id="3.10.20.30:FF:000002">
    <property type="entry name" value="GTP pyrophosphokinase (RelA/SpoT)"/>
    <property type="match status" value="1"/>
</dbReference>
<dbReference type="InterPro" id="IPR002912">
    <property type="entry name" value="ACT_dom"/>
</dbReference>
<dbReference type="CDD" id="cd01668">
    <property type="entry name" value="TGS_RSH"/>
    <property type="match status" value="1"/>
</dbReference>
<name>D1CG58_THET1</name>
<dbReference type="PANTHER" id="PTHR21262">
    <property type="entry name" value="GUANOSINE-3',5'-BIS DIPHOSPHATE 3'-PYROPHOSPHOHYDROLASE"/>
    <property type="match status" value="1"/>
</dbReference>
<sequence>MGYWETLDKGTNYLSSLDKDLIRRAYEVADKAHEGEYRKSGEPFISHPVNVALILADLKQDAQAIASALLHDTVEDTNLTLDDIETIFGPEVSRLVDGLTKLNKIRLSPDDEKDPKEQQAQAENLRKMFLAMVEDPRVVLIKLADRLHNMRTIEHLPRDKQLSKARETLEIYAPLAGRLGIFKFRSELEDLSFKVLYPDKYREIAAQVERSGVTRGKYIEQAIDVLKKALDAEGIPAEITGRRKHLYSIYRKMEQKQRSFDQIFDVLGLRVITDEVMQCYAALGVIHSIWRPIPGEFDDYIAMPKESMYQSLHTAVVGLDGKPLEIQIRTRDMHEVAEYGIAAHWRYKEGKKANEAAEHRITWLRQLLEWRDEVADAQEFVESMKSDLLQEHIYVFTPNGDVVELPRGATPIDFAYRIHTEIGHHCVGATVNGRLVSLDYVLQNGDVVKIRTSKTKQGPSRDWLNPAYGYVRTASAREKIRQWFRKQERTENIAQGREMVERELRRLGLEHLKLEEVAAHFPNYQKLDDFLAAVGYGAINTSQIAGKLVVQEQKTIMSETLPKAVAAATDVKVMGVGDLLTTLARCCSPMLGDEILGYVTRGRGVSIHRADCPNIQKADPERIIQVSWDGTQKQLYSVVLQVVAIDRVGLLRDVSTVVSNEKINMRDVQTFDHKDHTVTIQFAVEVADGAELSRLLLKLERLPDVIEVRRRTPSASAAKTA</sequence>
<organism evidence="6 7">
    <name type="scientific">Thermobaculum terrenum (strain ATCC BAA-798 / CCMEE 7001 / YNP1)</name>
    <dbReference type="NCBI Taxonomy" id="525904"/>
    <lineage>
        <taxon>Bacteria</taxon>
        <taxon>Bacillati</taxon>
        <taxon>Chloroflexota</taxon>
        <taxon>Chloroflexia</taxon>
        <taxon>Candidatus Thermobaculales</taxon>
        <taxon>Candidatus Thermobaculaceae</taxon>
        <taxon>Thermobaculum</taxon>
    </lineage>
</organism>
<dbReference type="eggNOG" id="COG0317">
    <property type="taxonomic scope" value="Bacteria"/>
</dbReference>
<dbReference type="CDD" id="cd05399">
    <property type="entry name" value="NT_Rel-Spo_like"/>
    <property type="match status" value="1"/>
</dbReference>
<comment type="similarity">
    <text evidence="2">Belongs to the relA/spoT family.</text>
</comment>
<dbReference type="GO" id="GO:0015969">
    <property type="term" value="P:guanosine tetraphosphate metabolic process"/>
    <property type="evidence" value="ECO:0007669"/>
    <property type="project" value="InterPro"/>
</dbReference>
<dbReference type="Pfam" id="PF04607">
    <property type="entry name" value="RelA_SpoT"/>
    <property type="match status" value="1"/>
</dbReference>
<feature type="domain" description="TGS" evidence="5">
    <location>
        <begin position="389"/>
        <end position="452"/>
    </location>
</feature>
<dbReference type="Pfam" id="PF02824">
    <property type="entry name" value="TGS"/>
    <property type="match status" value="1"/>
</dbReference>
<dbReference type="Pfam" id="PF13328">
    <property type="entry name" value="HD_4"/>
    <property type="match status" value="1"/>
</dbReference>
<gene>
    <name evidence="6" type="ordered locus">Tter_0998</name>
</gene>
<evidence type="ECO:0000313" key="7">
    <source>
        <dbReference type="Proteomes" id="UP000000323"/>
    </source>
</evidence>